<comment type="caution">
    <text evidence="1">The sequence shown here is derived from an EMBL/GenBank/DDBJ whole genome shotgun (WGS) entry which is preliminary data.</text>
</comment>
<keyword evidence="2" id="KW-1185">Reference proteome</keyword>
<dbReference type="AlphaFoldDB" id="A0A9P4UZV6"/>
<dbReference type="OrthoDB" id="3943306at2759"/>
<proteinExistence type="predicted"/>
<gene>
    <name evidence="1" type="ORF">EJ04DRAFT_515141</name>
</gene>
<name>A0A9P4UZV6_9PLEO</name>
<accession>A0A9P4UZV6</accession>
<evidence type="ECO:0000313" key="1">
    <source>
        <dbReference type="EMBL" id="KAF2730635.1"/>
    </source>
</evidence>
<dbReference type="Proteomes" id="UP000799444">
    <property type="component" value="Unassembled WGS sequence"/>
</dbReference>
<organism evidence="1 2">
    <name type="scientific">Polyplosphaeria fusca</name>
    <dbReference type="NCBI Taxonomy" id="682080"/>
    <lineage>
        <taxon>Eukaryota</taxon>
        <taxon>Fungi</taxon>
        <taxon>Dikarya</taxon>
        <taxon>Ascomycota</taxon>
        <taxon>Pezizomycotina</taxon>
        <taxon>Dothideomycetes</taxon>
        <taxon>Pleosporomycetidae</taxon>
        <taxon>Pleosporales</taxon>
        <taxon>Tetraplosphaeriaceae</taxon>
        <taxon>Polyplosphaeria</taxon>
    </lineage>
</organism>
<dbReference type="EMBL" id="ML996213">
    <property type="protein sequence ID" value="KAF2730635.1"/>
    <property type="molecule type" value="Genomic_DNA"/>
</dbReference>
<protein>
    <submittedName>
        <fullName evidence="1">Uncharacterized protein</fullName>
    </submittedName>
</protein>
<reference evidence="1" key="1">
    <citation type="journal article" date="2020" name="Stud. Mycol.">
        <title>101 Dothideomycetes genomes: a test case for predicting lifestyles and emergence of pathogens.</title>
        <authorList>
            <person name="Haridas S."/>
            <person name="Albert R."/>
            <person name="Binder M."/>
            <person name="Bloem J."/>
            <person name="Labutti K."/>
            <person name="Salamov A."/>
            <person name="Andreopoulos B."/>
            <person name="Baker S."/>
            <person name="Barry K."/>
            <person name="Bills G."/>
            <person name="Bluhm B."/>
            <person name="Cannon C."/>
            <person name="Castanera R."/>
            <person name="Culley D."/>
            <person name="Daum C."/>
            <person name="Ezra D."/>
            <person name="Gonzalez J."/>
            <person name="Henrissat B."/>
            <person name="Kuo A."/>
            <person name="Liang C."/>
            <person name="Lipzen A."/>
            <person name="Lutzoni F."/>
            <person name="Magnuson J."/>
            <person name="Mondo S."/>
            <person name="Nolan M."/>
            <person name="Ohm R."/>
            <person name="Pangilinan J."/>
            <person name="Park H.-J."/>
            <person name="Ramirez L."/>
            <person name="Alfaro M."/>
            <person name="Sun H."/>
            <person name="Tritt A."/>
            <person name="Yoshinaga Y."/>
            <person name="Zwiers L.-H."/>
            <person name="Turgeon B."/>
            <person name="Goodwin S."/>
            <person name="Spatafora J."/>
            <person name="Crous P."/>
            <person name="Grigoriev I."/>
        </authorList>
    </citation>
    <scope>NUCLEOTIDE SEQUENCE</scope>
    <source>
        <strain evidence="1">CBS 125425</strain>
    </source>
</reference>
<sequence>MPPVSPKPFRLLELPVDILAQILEHDIATTYALVRASRRAKAVFVSNSQSILSTFLNAWPSQLRALLTSILVLRLGLIDVATADTKNVLEDFCKSAVLGEKTWPGLHALETLWALELELEILSSVFLDNCLTRAMTSFGAPNYSNYASLWYDTTAAESYRIKRTMLRVFLYLTIVDEKVLGDSVFADREVAAAFMACPAWEVEEFFTVTDPLLYIRYEANQNAEHQQSVTALAQHCHGSVLFECGNDSAIGGPTRFFSQLFFTESTHASQPYRDAPKHVECAAHGYRYPALMSSVHTVLGERTRGFMRMYGLAFWDKERLQTWKDFPDLDAKGETELRTLWMNWSGATNPQVSWRGLGLAERLKKVVAFWDSVDGEGRERVQQAEEKVGSGAVECIIHVEGY</sequence>
<evidence type="ECO:0000313" key="2">
    <source>
        <dbReference type="Proteomes" id="UP000799444"/>
    </source>
</evidence>